<sequence length="82" mass="8747">MSGSLAWFKSSYSDDQGGNCLEIALDWRKSSHSDSQGGNCVEVAPCPHTVHVRDSKLGLRSPRFSVAGGAWTAFVAYARTGA</sequence>
<reference evidence="2 3" key="1">
    <citation type="submission" date="2020-01" db="EMBL/GenBank/DDBJ databases">
        <title>Insect and environment-associated Actinomycetes.</title>
        <authorList>
            <person name="Currrie C."/>
            <person name="Chevrette M."/>
            <person name="Carlson C."/>
            <person name="Stubbendieck R."/>
            <person name="Wendt-Pienkowski E."/>
        </authorList>
    </citation>
    <scope>NUCLEOTIDE SEQUENCE [LARGE SCALE GENOMIC DNA]</scope>
    <source>
        <strain evidence="2 3">SID14163</strain>
    </source>
</reference>
<protein>
    <submittedName>
        <fullName evidence="2">DUF397 domain-containing protein</fullName>
    </submittedName>
</protein>
<evidence type="ECO:0000313" key="3">
    <source>
        <dbReference type="Proteomes" id="UP000470446"/>
    </source>
</evidence>
<dbReference type="InterPro" id="IPR007278">
    <property type="entry name" value="DUF397"/>
</dbReference>
<evidence type="ECO:0000259" key="1">
    <source>
        <dbReference type="Pfam" id="PF04149"/>
    </source>
</evidence>
<organism evidence="2 3">
    <name type="scientific">Streptomyces coelicoflavus</name>
    <dbReference type="NCBI Taxonomy" id="285562"/>
    <lineage>
        <taxon>Bacteria</taxon>
        <taxon>Bacillati</taxon>
        <taxon>Actinomycetota</taxon>
        <taxon>Actinomycetes</taxon>
        <taxon>Kitasatosporales</taxon>
        <taxon>Streptomycetaceae</taxon>
        <taxon>Streptomyces</taxon>
    </lineage>
</organism>
<dbReference type="Pfam" id="PF04149">
    <property type="entry name" value="DUF397"/>
    <property type="match status" value="2"/>
</dbReference>
<accession>A0A7K3PL79</accession>
<feature type="domain" description="DUF397" evidence="1">
    <location>
        <begin position="26"/>
        <end position="79"/>
    </location>
</feature>
<dbReference type="EMBL" id="JAAGMA010000451">
    <property type="protein sequence ID" value="NEB10587.1"/>
    <property type="molecule type" value="Genomic_DNA"/>
</dbReference>
<dbReference type="Proteomes" id="UP000470446">
    <property type="component" value="Unassembled WGS sequence"/>
</dbReference>
<comment type="caution">
    <text evidence="2">The sequence shown here is derived from an EMBL/GenBank/DDBJ whole genome shotgun (WGS) entry which is preliminary data.</text>
</comment>
<dbReference type="AlphaFoldDB" id="A0A7K3PL79"/>
<name>A0A7K3PL79_9ACTN</name>
<proteinExistence type="predicted"/>
<evidence type="ECO:0000313" key="2">
    <source>
        <dbReference type="EMBL" id="NEB10587.1"/>
    </source>
</evidence>
<feature type="domain" description="DUF397" evidence="1">
    <location>
        <begin position="5"/>
        <end position="24"/>
    </location>
</feature>
<dbReference type="RefSeq" id="WP_164245935.1">
    <property type="nucleotide sequence ID" value="NZ_JAAGMA010000451.1"/>
</dbReference>
<gene>
    <name evidence="2" type="ORF">G3I32_17310</name>
</gene>